<proteinExistence type="predicted"/>
<organism evidence="1">
    <name type="scientific">Anguilla anguilla</name>
    <name type="common">European freshwater eel</name>
    <name type="synonym">Muraena anguilla</name>
    <dbReference type="NCBI Taxonomy" id="7936"/>
    <lineage>
        <taxon>Eukaryota</taxon>
        <taxon>Metazoa</taxon>
        <taxon>Chordata</taxon>
        <taxon>Craniata</taxon>
        <taxon>Vertebrata</taxon>
        <taxon>Euteleostomi</taxon>
        <taxon>Actinopterygii</taxon>
        <taxon>Neopterygii</taxon>
        <taxon>Teleostei</taxon>
        <taxon>Anguilliformes</taxon>
        <taxon>Anguillidae</taxon>
        <taxon>Anguilla</taxon>
    </lineage>
</organism>
<dbReference type="AlphaFoldDB" id="A0A0E9Y0A0"/>
<evidence type="ECO:0000313" key="1">
    <source>
        <dbReference type="EMBL" id="JAI08300.1"/>
    </source>
</evidence>
<reference evidence="1" key="2">
    <citation type="journal article" date="2015" name="Fish Shellfish Immunol.">
        <title>Early steps in the European eel (Anguilla anguilla)-Vibrio vulnificus interaction in the gills: Role of the RtxA13 toxin.</title>
        <authorList>
            <person name="Callol A."/>
            <person name="Pajuelo D."/>
            <person name="Ebbesson L."/>
            <person name="Teles M."/>
            <person name="MacKenzie S."/>
            <person name="Amaro C."/>
        </authorList>
    </citation>
    <scope>NUCLEOTIDE SEQUENCE</scope>
</reference>
<accession>A0A0E9Y0A0</accession>
<reference evidence="1" key="1">
    <citation type="submission" date="2014-11" db="EMBL/GenBank/DDBJ databases">
        <authorList>
            <person name="Amaro Gonzalez C."/>
        </authorList>
    </citation>
    <scope>NUCLEOTIDE SEQUENCE</scope>
</reference>
<dbReference type="EMBL" id="GBXM01000278">
    <property type="protein sequence ID" value="JAI08300.1"/>
    <property type="molecule type" value="Transcribed_RNA"/>
</dbReference>
<name>A0A0E9Y0A0_ANGAN</name>
<sequence>MEKIQAVVKTGASPTNQLPGYNPKLTVI</sequence>
<protein>
    <submittedName>
        <fullName evidence="1">Uncharacterized protein</fullName>
    </submittedName>
</protein>